<organism evidence="2 3">
    <name type="scientific">Desulfobulbus propionicus (strain ATCC 33891 / DSM 2032 / VKM B-1956 / 1pr3)</name>
    <dbReference type="NCBI Taxonomy" id="577650"/>
    <lineage>
        <taxon>Bacteria</taxon>
        <taxon>Pseudomonadati</taxon>
        <taxon>Thermodesulfobacteriota</taxon>
        <taxon>Desulfobulbia</taxon>
        <taxon>Desulfobulbales</taxon>
        <taxon>Desulfobulbaceae</taxon>
        <taxon>Desulfobulbus</taxon>
    </lineage>
</organism>
<dbReference type="Proteomes" id="UP000006365">
    <property type="component" value="Chromosome"/>
</dbReference>
<keyword evidence="1" id="KW-1133">Transmembrane helix</keyword>
<dbReference type="InterPro" id="IPR049886">
    <property type="entry name" value="CFI_box_CTERM_dom"/>
</dbReference>
<dbReference type="NCBIfam" id="TIGR02608">
    <property type="entry name" value="delta_60_rpt"/>
    <property type="match status" value="5"/>
</dbReference>
<dbReference type="AlphaFoldDB" id="A0A7U4DN85"/>
<accession>A0A7U4DN85</accession>
<dbReference type="RefSeq" id="WP_015723376.1">
    <property type="nucleotide sequence ID" value="NC_014972.1"/>
</dbReference>
<gene>
    <name evidence="2" type="ordered locus">Despr_0655</name>
</gene>
<dbReference type="KEGG" id="dpr:Despr_0655"/>
<dbReference type="Gene3D" id="2.80.10.50">
    <property type="match status" value="2"/>
</dbReference>
<dbReference type="InterPro" id="IPR013431">
    <property type="entry name" value="Delta_60_rpt"/>
</dbReference>
<keyword evidence="1" id="KW-0812">Transmembrane</keyword>
<dbReference type="SUPFAM" id="SSF101898">
    <property type="entry name" value="NHL repeat"/>
    <property type="match status" value="1"/>
</dbReference>
<protein>
    <recommendedName>
        <fullName evidence="4">Fibronectin type-III domain-containing protein</fullName>
    </recommendedName>
</protein>
<sequence length="795" mass="82026">MYSRYSVLIGLWVLCAGFAGKEVWAAFQLDDTFGLDGRVAVELGVKNSGHAVLVQPDGKIVVAGSTSGAKGTAMNFALLRFNPDGSLDPTFNGEGSAVTSLVPGDDEALALGLLADGRIVAGGYSHNGTDRDFAVACYRRDGSLDPTFGVEGAVLTSIGNGNEEITALVVDQNDNITVVGSSEGTVGRILVAARYTSAGVLDSSFGEQGVSLIGVGEDANAEGLVERRDGSLVISGSYVDKQGSAAMLVGLRANGLLETTFGSKGIATVSPAFAASEGYGISEDGDGLLYLAGAVGNPGRRDAALFRFTPDGQAEGSFGRNGAVVSAVTAEDDVLYDVSVGPAGVAASGFAVHAGARQFLLISYLADGSIADAAAGAGQAAGDPSPADAAPIQEVRVNGQSKVQIRRLQVWNSEVRIQPLQMSDTAVAPPTAWLAPADFSGRDRGAEAGLARIGRHLEGFFLPSAWAADSEATPRDKNATVLAARTVTTAFSEGESLGFALTTDAEGDVIVVGTAEGREASSIVAARFVAADLIDRITDQPGHRSSHITTSLTADITRTTVATGGEIGESFAHEVVRRGVVFSRKQGPVYKNEASAGPTSLVPGGMLRQLEAFFAADAVAAESAFLGGTKSVGEQGVEAGRTDNGAGKGAFSVLLEHLRPGTVYYIRAYALTAGGAVYYGNQISIRTADACFIATASFGSLLHPCVSILRDFRDACLLGHPVGTWLVDLYYTFSPPLADAIADNAPLRQVVRLLLLPVIGFSWLALQIGLAGASCAAVALTAIAAWAIPWPRRRG</sequence>
<evidence type="ECO:0008006" key="4">
    <source>
        <dbReference type="Google" id="ProtNLM"/>
    </source>
</evidence>
<evidence type="ECO:0000256" key="1">
    <source>
        <dbReference type="SAM" id="Phobius"/>
    </source>
</evidence>
<feature type="transmembrane region" description="Helical" evidence="1">
    <location>
        <begin position="761"/>
        <end position="788"/>
    </location>
</feature>
<dbReference type="Pfam" id="PF17164">
    <property type="entry name" value="DUF5122"/>
    <property type="match status" value="2"/>
</dbReference>
<reference evidence="2 3" key="1">
    <citation type="journal article" date="2011" name="Stand. Genomic Sci.">
        <title>Complete genome sequence of Desulfobulbus propionicus type strain (1pr3).</title>
        <authorList>
            <person name="Pagani I."/>
            <person name="Lapidus A."/>
            <person name="Nolan M."/>
            <person name="Lucas S."/>
            <person name="Hammon N."/>
            <person name="Deshpande S."/>
            <person name="Cheng J.F."/>
            <person name="Chertkov O."/>
            <person name="Davenport K."/>
            <person name="Tapia R."/>
            <person name="Han C."/>
            <person name="Goodwin L."/>
            <person name="Pitluck S."/>
            <person name="Liolios K."/>
            <person name="Mavromatis K."/>
            <person name="Ivanova N."/>
            <person name="Mikhailova N."/>
            <person name="Pati A."/>
            <person name="Chen A."/>
            <person name="Palaniappan K."/>
            <person name="Land M."/>
            <person name="Hauser L."/>
            <person name="Chang Y.J."/>
            <person name="Jeffries C.D."/>
            <person name="Detter J.C."/>
            <person name="Brambilla E."/>
            <person name="Kannan K.P."/>
            <person name="Djao O.D."/>
            <person name="Rohde M."/>
            <person name="Pukall R."/>
            <person name="Spring S."/>
            <person name="Goker M."/>
            <person name="Sikorski J."/>
            <person name="Woyke T."/>
            <person name="Bristow J."/>
            <person name="Eisen J.A."/>
            <person name="Markowitz V."/>
            <person name="Hugenholtz P."/>
            <person name="Kyrpides N.C."/>
            <person name="Klenk H.P."/>
        </authorList>
    </citation>
    <scope>NUCLEOTIDE SEQUENCE [LARGE SCALE GENOMIC DNA]</scope>
    <source>
        <strain evidence="3">ATCC 33891 / DSM 2032 / 1pr3</strain>
    </source>
</reference>
<dbReference type="EMBL" id="CP002364">
    <property type="protein sequence ID" value="ADW16831.1"/>
    <property type="molecule type" value="Genomic_DNA"/>
</dbReference>
<dbReference type="NCBIfam" id="NF041770">
    <property type="entry name" value="CFI_box_CTERM"/>
    <property type="match status" value="1"/>
</dbReference>
<keyword evidence="1" id="KW-0472">Membrane</keyword>
<evidence type="ECO:0000313" key="3">
    <source>
        <dbReference type="Proteomes" id="UP000006365"/>
    </source>
</evidence>
<evidence type="ECO:0000313" key="2">
    <source>
        <dbReference type="EMBL" id="ADW16831.1"/>
    </source>
</evidence>
<proteinExistence type="predicted"/>
<keyword evidence="3" id="KW-1185">Reference proteome</keyword>
<name>A0A7U4DN85_DESPD</name>